<proteinExistence type="predicted"/>
<dbReference type="RefSeq" id="WP_142903932.1">
    <property type="nucleotide sequence ID" value="NZ_ML660091.1"/>
</dbReference>
<organism evidence="2 3">
    <name type="scientific">Exilibacterium tricleocarpae</name>
    <dbReference type="NCBI Taxonomy" id="2591008"/>
    <lineage>
        <taxon>Bacteria</taxon>
        <taxon>Pseudomonadati</taxon>
        <taxon>Pseudomonadota</taxon>
        <taxon>Gammaproteobacteria</taxon>
        <taxon>Cellvibrionales</taxon>
        <taxon>Cellvibrionaceae</taxon>
        <taxon>Exilibacterium</taxon>
    </lineage>
</organism>
<dbReference type="InterPro" id="IPR032248">
    <property type="entry name" value="DUF4823"/>
</dbReference>
<reference evidence="2 3" key="1">
    <citation type="submission" date="2019-06" db="EMBL/GenBank/DDBJ databases">
        <title>Whole genome sequence for Cellvibrionaceae sp. R142.</title>
        <authorList>
            <person name="Wang G."/>
        </authorList>
    </citation>
    <scope>NUCLEOTIDE SEQUENCE [LARGE SCALE GENOMIC DNA]</scope>
    <source>
        <strain evidence="2 3">R142</strain>
    </source>
</reference>
<name>A0A545TVU0_9GAMM</name>
<feature type="signal peptide" evidence="1">
    <location>
        <begin position="1"/>
        <end position="24"/>
    </location>
</feature>
<keyword evidence="1" id="KW-0732">Signal</keyword>
<gene>
    <name evidence="2" type="ORF">FKG94_09240</name>
</gene>
<keyword evidence="3" id="KW-1185">Reference proteome</keyword>
<protein>
    <submittedName>
        <fullName evidence="2">DUF4823 domain-containing protein</fullName>
    </submittedName>
</protein>
<feature type="chain" id="PRO_5021951610" evidence="1">
    <location>
        <begin position="25"/>
        <end position="210"/>
    </location>
</feature>
<dbReference type="EMBL" id="VHSG01000008">
    <property type="protein sequence ID" value="TQV81271.1"/>
    <property type="molecule type" value="Genomic_DNA"/>
</dbReference>
<comment type="caution">
    <text evidence="2">The sequence shown here is derived from an EMBL/GenBank/DDBJ whole genome shotgun (WGS) entry which is preliminary data.</text>
</comment>
<dbReference type="Proteomes" id="UP000319732">
    <property type="component" value="Unassembled WGS sequence"/>
</dbReference>
<sequence>MNRSGPLLSLRRGCTLLLLSCALAQTGCTLNHSLALSREWLHTAEVVDHHQLSRRQQWTLPVSTSLYIAFPDSHYRDVIDLRMQQTLAEQLGRHFPVLERGQRAQTRSAALQQARILGIPFVVYPQLLQLRDKTDSGEALATDVDIDLGRDRVQVQLLIFDSINQRLLDSAIISSRSSWLAWFRRAPEDMFAPAFALFAQSLSGAPASPQ</sequence>
<evidence type="ECO:0000313" key="3">
    <source>
        <dbReference type="Proteomes" id="UP000319732"/>
    </source>
</evidence>
<evidence type="ECO:0000313" key="2">
    <source>
        <dbReference type="EMBL" id="TQV81271.1"/>
    </source>
</evidence>
<evidence type="ECO:0000256" key="1">
    <source>
        <dbReference type="SAM" id="SignalP"/>
    </source>
</evidence>
<accession>A0A545TVU0</accession>
<dbReference type="AlphaFoldDB" id="A0A545TVU0"/>
<dbReference type="Pfam" id="PF16105">
    <property type="entry name" value="DUF4823"/>
    <property type="match status" value="1"/>
</dbReference>